<sequence>MRGGYCAMTDLAPRPSRPPPHAHIRTLLSTTHITYTRKCSLPPRLHEETRSVDTHKHTPVLQSHAVYP</sequence>
<evidence type="ECO:0000313" key="3">
    <source>
        <dbReference type="Proteomes" id="UP000747542"/>
    </source>
</evidence>
<protein>
    <submittedName>
        <fullName evidence="2">Uncharacterized protein</fullName>
    </submittedName>
</protein>
<organism evidence="2 3">
    <name type="scientific">Homarus americanus</name>
    <name type="common">American lobster</name>
    <dbReference type="NCBI Taxonomy" id="6706"/>
    <lineage>
        <taxon>Eukaryota</taxon>
        <taxon>Metazoa</taxon>
        <taxon>Ecdysozoa</taxon>
        <taxon>Arthropoda</taxon>
        <taxon>Crustacea</taxon>
        <taxon>Multicrustacea</taxon>
        <taxon>Malacostraca</taxon>
        <taxon>Eumalacostraca</taxon>
        <taxon>Eucarida</taxon>
        <taxon>Decapoda</taxon>
        <taxon>Pleocyemata</taxon>
        <taxon>Astacidea</taxon>
        <taxon>Nephropoidea</taxon>
        <taxon>Nephropidae</taxon>
        <taxon>Homarus</taxon>
    </lineage>
</organism>
<feature type="compositionally biased region" description="Basic and acidic residues" evidence="1">
    <location>
        <begin position="44"/>
        <end position="56"/>
    </location>
</feature>
<name>A0A8J5JI60_HOMAM</name>
<dbReference type="EMBL" id="JAHLQT010035076">
    <property type="protein sequence ID" value="KAG7158472.1"/>
    <property type="molecule type" value="Genomic_DNA"/>
</dbReference>
<proteinExistence type="predicted"/>
<dbReference type="AlphaFoldDB" id="A0A8J5JI60"/>
<keyword evidence="3" id="KW-1185">Reference proteome</keyword>
<comment type="caution">
    <text evidence="2">The sequence shown here is derived from an EMBL/GenBank/DDBJ whole genome shotgun (WGS) entry which is preliminary data.</text>
</comment>
<feature type="region of interest" description="Disordered" evidence="1">
    <location>
        <begin position="1"/>
        <end position="21"/>
    </location>
</feature>
<dbReference type="Proteomes" id="UP000747542">
    <property type="component" value="Unassembled WGS sequence"/>
</dbReference>
<feature type="region of interest" description="Disordered" evidence="1">
    <location>
        <begin position="44"/>
        <end position="68"/>
    </location>
</feature>
<evidence type="ECO:0000256" key="1">
    <source>
        <dbReference type="SAM" id="MobiDB-lite"/>
    </source>
</evidence>
<reference evidence="2" key="1">
    <citation type="journal article" date="2021" name="Sci. Adv.">
        <title>The American lobster genome reveals insights on longevity, neural, and immune adaptations.</title>
        <authorList>
            <person name="Polinski J.M."/>
            <person name="Zimin A.V."/>
            <person name="Clark K.F."/>
            <person name="Kohn A.B."/>
            <person name="Sadowski N."/>
            <person name="Timp W."/>
            <person name="Ptitsyn A."/>
            <person name="Khanna P."/>
            <person name="Romanova D.Y."/>
            <person name="Williams P."/>
            <person name="Greenwood S.J."/>
            <person name="Moroz L.L."/>
            <person name="Walt D.R."/>
            <person name="Bodnar A.G."/>
        </authorList>
    </citation>
    <scope>NUCLEOTIDE SEQUENCE</scope>
    <source>
        <strain evidence="2">GMGI-L3</strain>
    </source>
</reference>
<accession>A0A8J5JI60</accession>
<gene>
    <name evidence="2" type="ORF">Hamer_G019488</name>
</gene>
<evidence type="ECO:0000313" key="2">
    <source>
        <dbReference type="EMBL" id="KAG7158472.1"/>
    </source>
</evidence>